<organism evidence="2 3">
    <name type="scientific">Candidatus Nomurabacteria bacterium GW2011_GWB1_44_12</name>
    <dbReference type="NCBI Taxonomy" id="1618748"/>
    <lineage>
        <taxon>Bacteria</taxon>
        <taxon>Candidatus Nomuraibacteriota</taxon>
    </lineage>
</organism>
<sequence length="104" mass="12197">MDIINLFWKENEMHWAIVAAVYIVVIFLAVFLLYLHGETKPQQGKLQNDLDMEAITDPAQRINSREWMQPIGIFLLFVVALWTISQYYLQIWSLVVLMGWGLKV</sequence>
<accession>A0A837IHS0</accession>
<keyword evidence="1" id="KW-0472">Membrane</keyword>
<keyword evidence="1" id="KW-1133">Transmembrane helix</keyword>
<dbReference type="Proteomes" id="UP000033815">
    <property type="component" value="Unassembled WGS sequence"/>
</dbReference>
<keyword evidence="1" id="KW-0812">Transmembrane</keyword>
<evidence type="ECO:0000313" key="3">
    <source>
        <dbReference type="Proteomes" id="UP000033815"/>
    </source>
</evidence>
<proteinExistence type="predicted"/>
<feature type="transmembrane region" description="Helical" evidence="1">
    <location>
        <begin position="15"/>
        <end position="35"/>
    </location>
</feature>
<name>A0A837IHS0_9BACT</name>
<reference evidence="2 3" key="1">
    <citation type="journal article" date="2015" name="Nature">
        <title>rRNA introns, odd ribosomes, and small enigmatic genomes across a large radiation of phyla.</title>
        <authorList>
            <person name="Brown C.T."/>
            <person name="Hug L.A."/>
            <person name="Thomas B.C."/>
            <person name="Sharon I."/>
            <person name="Castelle C.J."/>
            <person name="Singh A."/>
            <person name="Wilkins M.J."/>
            <person name="Williams K.H."/>
            <person name="Banfield J.F."/>
        </authorList>
    </citation>
    <scope>NUCLEOTIDE SEQUENCE [LARGE SCALE GENOMIC DNA]</scope>
</reference>
<gene>
    <name evidence="2" type="ORF">UW25_C0004G0052</name>
</gene>
<feature type="transmembrane region" description="Helical" evidence="1">
    <location>
        <begin position="71"/>
        <end position="89"/>
    </location>
</feature>
<protein>
    <submittedName>
        <fullName evidence="2">Uncharacterized protein</fullName>
    </submittedName>
</protein>
<evidence type="ECO:0000256" key="1">
    <source>
        <dbReference type="SAM" id="Phobius"/>
    </source>
</evidence>
<comment type="caution">
    <text evidence="2">The sequence shown here is derived from an EMBL/GenBank/DDBJ whole genome shotgun (WGS) entry which is preliminary data.</text>
</comment>
<dbReference type="EMBL" id="LCHP01000004">
    <property type="protein sequence ID" value="KKT36724.1"/>
    <property type="molecule type" value="Genomic_DNA"/>
</dbReference>
<dbReference type="AlphaFoldDB" id="A0A837IHS0"/>
<evidence type="ECO:0000313" key="2">
    <source>
        <dbReference type="EMBL" id="KKT36724.1"/>
    </source>
</evidence>